<dbReference type="InterPro" id="IPR006519">
    <property type="entry name" value="Ribosomal_uL11_bac-typ"/>
</dbReference>
<evidence type="ECO:0000313" key="9">
    <source>
        <dbReference type="EMBL" id="OGY18157.1"/>
    </source>
</evidence>
<reference evidence="9 10" key="1">
    <citation type="journal article" date="2016" name="Nat. Commun.">
        <title>Thousands of microbial genomes shed light on interconnected biogeochemical processes in an aquifer system.</title>
        <authorList>
            <person name="Anantharaman K."/>
            <person name="Brown C.T."/>
            <person name="Hug L.A."/>
            <person name="Sharon I."/>
            <person name="Castelle C.J."/>
            <person name="Probst A.J."/>
            <person name="Thomas B.C."/>
            <person name="Singh A."/>
            <person name="Wilkins M.J."/>
            <person name="Karaoz U."/>
            <person name="Brodie E.L."/>
            <person name="Williams K.H."/>
            <person name="Hubbard S.S."/>
            <person name="Banfield J.F."/>
        </authorList>
    </citation>
    <scope>NUCLEOTIDE SEQUENCE [LARGE SCALE GENOMIC DNA]</scope>
</reference>
<dbReference type="AlphaFoldDB" id="A0A1G1VSH4"/>
<evidence type="ECO:0000256" key="5">
    <source>
        <dbReference type="RuleBase" id="RU003978"/>
    </source>
</evidence>
<dbReference type="InterPro" id="IPR020784">
    <property type="entry name" value="Ribosomal_uL11_N"/>
</dbReference>
<keyword evidence="3 4" id="KW-0687">Ribonucleoprotein</keyword>
<dbReference type="GO" id="GO:0003735">
    <property type="term" value="F:structural constituent of ribosome"/>
    <property type="evidence" value="ECO:0007669"/>
    <property type="project" value="InterPro"/>
</dbReference>
<evidence type="ECO:0000313" key="10">
    <source>
        <dbReference type="Proteomes" id="UP000179233"/>
    </source>
</evidence>
<dbReference type="InterPro" id="IPR000911">
    <property type="entry name" value="Ribosomal_uL11"/>
</dbReference>
<dbReference type="InterPro" id="IPR036769">
    <property type="entry name" value="Ribosomal_uL11_C_sf"/>
</dbReference>
<dbReference type="Pfam" id="PF03946">
    <property type="entry name" value="Ribosomal_L11_N"/>
    <property type="match status" value="1"/>
</dbReference>
<dbReference type="GO" id="GO:0006412">
    <property type="term" value="P:translation"/>
    <property type="evidence" value="ECO:0007669"/>
    <property type="project" value="UniProtKB-UniRule"/>
</dbReference>
<accession>A0A1G1VSH4</accession>
<dbReference type="HAMAP" id="MF_00736">
    <property type="entry name" value="Ribosomal_uL11"/>
    <property type="match status" value="1"/>
</dbReference>
<dbReference type="SMART" id="SM00649">
    <property type="entry name" value="RL11"/>
    <property type="match status" value="1"/>
</dbReference>
<proteinExistence type="inferred from homology"/>
<dbReference type="GO" id="GO:0022625">
    <property type="term" value="C:cytosolic large ribosomal subunit"/>
    <property type="evidence" value="ECO:0007669"/>
    <property type="project" value="TreeGrafter"/>
</dbReference>
<dbReference type="EMBL" id="MHCJ01000003">
    <property type="protein sequence ID" value="OGY18157.1"/>
    <property type="molecule type" value="Genomic_DNA"/>
</dbReference>
<dbReference type="SUPFAM" id="SSF54747">
    <property type="entry name" value="Ribosomal L11/L12e N-terminal domain"/>
    <property type="match status" value="1"/>
</dbReference>
<evidence type="ECO:0000259" key="7">
    <source>
        <dbReference type="Pfam" id="PF00298"/>
    </source>
</evidence>
<dbReference type="Proteomes" id="UP000179233">
    <property type="component" value="Unassembled WGS sequence"/>
</dbReference>
<keyword evidence="4 6" id="KW-0694">RNA-binding</keyword>
<evidence type="ECO:0000256" key="6">
    <source>
        <dbReference type="RuleBase" id="RU003979"/>
    </source>
</evidence>
<evidence type="ECO:0000256" key="3">
    <source>
        <dbReference type="ARBA" id="ARBA00023274"/>
    </source>
</evidence>
<name>A0A1G1VSH4_9BACT</name>
<dbReference type="SUPFAM" id="SSF46906">
    <property type="entry name" value="Ribosomal protein L11, C-terminal domain"/>
    <property type="match status" value="1"/>
</dbReference>
<dbReference type="NCBIfam" id="TIGR01632">
    <property type="entry name" value="L11_bact"/>
    <property type="match status" value="1"/>
</dbReference>
<dbReference type="CDD" id="cd00349">
    <property type="entry name" value="Ribosomal_L11"/>
    <property type="match status" value="1"/>
</dbReference>
<organism evidence="9 10">
    <name type="scientific">Candidatus Chisholmbacteria bacterium RIFCSPHIGHO2_01_FULL_52_32</name>
    <dbReference type="NCBI Taxonomy" id="1797591"/>
    <lineage>
        <taxon>Bacteria</taxon>
        <taxon>Candidatus Chisholmiibacteriota</taxon>
    </lineage>
</organism>
<feature type="domain" description="Large ribosomal subunit protein uL11 N-terminal" evidence="8">
    <location>
        <begin position="10"/>
        <end position="67"/>
    </location>
</feature>
<dbReference type="Pfam" id="PF00298">
    <property type="entry name" value="Ribosomal_L11"/>
    <property type="match status" value="1"/>
</dbReference>
<dbReference type="FunFam" id="3.30.1550.10:FF:000005">
    <property type="entry name" value="50S ribosomal protein L11"/>
    <property type="match status" value="1"/>
</dbReference>
<dbReference type="PANTHER" id="PTHR11661:SF1">
    <property type="entry name" value="LARGE RIBOSOMAL SUBUNIT PROTEIN UL11M"/>
    <property type="match status" value="1"/>
</dbReference>
<dbReference type="Gene3D" id="1.10.10.250">
    <property type="entry name" value="Ribosomal protein L11, C-terminal domain"/>
    <property type="match status" value="1"/>
</dbReference>
<evidence type="ECO:0000256" key="2">
    <source>
        <dbReference type="ARBA" id="ARBA00022980"/>
    </source>
</evidence>
<comment type="PTM">
    <text evidence="4 6">One or more lysine residues are methylated.</text>
</comment>
<gene>
    <name evidence="4" type="primary">rplK</name>
    <name evidence="9" type="ORF">A2786_01395</name>
</gene>
<comment type="similarity">
    <text evidence="1 4 5">Belongs to the universal ribosomal protein uL11 family.</text>
</comment>
<comment type="subunit">
    <text evidence="4">Part of the ribosomal stalk of the 50S ribosomal subunit. Interacts with L10 and the large rRNA to form the base of the stalk. L10 forms an elongated spine to which L12 dimers bind in a sequential fashion forming a multimeric L10(L12)X complex.</text>
</comment>
<dbReference type="PANTHER" id="PTHR11661">
    <property type="entry name" value="60S RIBOSOMAL PROTEIN L12"/>
    <property type="match status" value="1"/>
</dbReference>
<keyword evidence="4 6" id="KW-0699">rRNA-binding</keyword>
<evidence type="ECO:0000259" key="8">
    <source>
        <dbReference type="Pfam" id="PF03946"/>
    </source>
</evidence>
<keyword evidence="4 6" id="KW-0488">Methylation</keyword>
<evidence type="ECO:0000256" key="1">
    <source>
        <dbReference type="ARBA" id="ARBA00010537"/>
    </source>
</evidence>
<feature type="domain" description="Large ribosomal subunit protein uL11 C-terminal" evidence="7">
    <location>
        <begin position="72"/>
        <end position="140"/>
    </location>
</feature>
<evidence type="ECO:0000256" key="4">
    <source>
        <dbReference type="HAMAP-Rule" id="MF_00736"/>
    </source>
</evidence>
<dbReference type="InterPro" id="IPR020783">
    <property type="entry name" value="Ribosomal_uL11_C"/>
</dbReference>
<dbReference type="InterPro" id="IPR036796">
    <property type="entry name" value="Ribosomal_uL11_N_sf"/>
</dbReference>
<comment type="function">
    <text evidence="4 6">Forms part of the ribosomal stalk which helps the ribosome interact with GTP-bound translation factors.</text>
</comment>
<sequence length="141" mass="15264">MAAIKIKTVVKLNLKAGEATPAPPVGPTLGQHGVAIMDFVKAYNERTQDKKGQVIPAEITIYENRTFTFTTKLPPVSELIKKQIGLEKGAKTSGLETVGTLTRAQVETIAREKMQDFNTKSLESAMKTVMGTARSMGVKIS</sequence>
<comment type="caution">
    <text evidence="9">The sequence shown here is derived from an EMBL/GenBank/DDBJ whole genome shotgun (WGS) entry which is preliminary data.</text>
</comment>
<dbReference type="GO" id="GO:0070180">
    <property type="term" value="F:large ribosomal subunit rRNA binding"/>
    <property type="evidence" value="ECO:0007669"/>
    <property type="project" value="UniProtKB-UniRule"/>
</dbReference>
<keyword evidence="2 4" id="KW-0689">Ribosomal protein</keyword>
<protein>
    <recommendedName>
        <fullName evidence="4">Large ribosomal subunit protein uL11</fullName>
    </recommendedName>
</protein>
<dbReference type="Gene3D" id="3.30.1550.10">
    <property type="entry name" value="Ribosomal protein L11/L12, N-terminal domain"/>
    <property type="match status" value="1"/>
</dbReference>